<comment type="caution">
    <text evidence="2">The sequence shown here is derived from an EMBL/GenBank/DDBJ whole genome shotgun (WGS) entry which is preliminary data.</text>
</comment>
<dbReference type="RefSeq" id="WP_174958528.1">
    <property type="nucleotide sequence ID" value="NZ_CABVQG010000016.1"/>
</dbReference>
<reference evidence="2 3" key="1">
    <citation type="submission" date="2019-09" db="EMBL/GenBank/DDBJ databases">
        <authorList>
            <person name="Depoorter E."/>
        </authorList>
    </citation>
    <scope>NUCLEOTIDE SEQUENCE [LARGE SCALE GENOMIC DNA]</scope>
    <source>
        <strain evidence="2 3">R-17378</strain>
    </source>
</reference>
<protein>
    <recommendedName>
        <fullName evidence="4">Lipoprotein</fullName>
    </recommendedName>
</protein>
<feature type="signal peptide" evidence="1">
    <location>
        <begin position="1"/>
        <end position="24"/>
    </location>
</feature>
<evidence type="ECO:0000313" key="2">
    <source>
        <dbReference type="EMBL" id="VWC89618.1"/>
    </source>
</evidence>
<feature type="chain" id="PRO_5045818859" description="Lipoprotein" evidence="1">
    <location>
        <begin position="25"/>
        <end position="144"/>
    </location>
</feature>
<keyword evidence="3" id="KW-1185">Reference proteome</keyword>
<dbReference type="Proteomes" id="UP000494120">
    <property type="component" value="Unassembled WGS sequence"/>
</dbReference>
<dbReference type="EMBL" id="CABVQG010000016">
    <property type="protein sequence ID" value="VWC89618.1"/>
    <property type="molecule type" value="Genomic_DNA"/>
</dbReference>
<name>A0ABY6XZS1_9BURK</name>
<organism evidence="2 3">
    <name type="scientific">Burkholderia aenigmatica</name>
    <dbReference type="NCBI Taxonomy" id="2015348"/>
    <lineage>
        <taxon>Bacteria</taxon>
        <taxon>Pseudomonadati</taxon>
        <taxon>Pseudomonadota</taxon>
        <taxon>Betaproteobacteria</taxon>
        <taxon>Burkholderiales</taxon>
        <taxon>Burkholderiaceae</taxon>
        <taxon>Burkholderia</taxon>
        <taxon>Burkholderia cepacia complex</taxon>
    </lineage>
</organism>
<gene>
    <name evidence="2" type="ORF">BLA17378_04476</name>
</gene>
<evidence type="ECO:0000256" key="1">
    <source>
        <dbReference type="SAM" id="SignalP"/>
    </source>
</evidence>
<proteinExistence type="predicted"/>
<evidence type="ECO:0008006" key="4">
    <source>
        <dbReference type="Google" id="ProtNLM"/>
    </source>
</evidence>
<sequence length="144" mass="14237">MKSLMLLCAAGAAMLAGCASVAPADQSQVLANVKTQVVKACAVATPTLVSLEAMSPQMTTSQVADLDKASQVIGQACSATSINIASVQDFVNVAIPAAIRVISASSLSEQDKTTAEIALTAASVAVSAALVQYAPAAVASSPSA</sequence>
<evidence type="ECO:0000313" key="3">
    <source>
        <dbReference type="Proteomes" id="UP000494120"/>
    </source>
</evidence>
<accession>A0ABY6XZS1</accession>
<dbReference type="PROSITE" id="PS51257">
    <property type="entry name" value="PROKAR_LIPOPROTEIN"/>
    <property type="match status" value="1"/>
</dbReference>
<keyword evidence="1" id="KW-0732">Signal</keyword>